<name>A0A6I4SXQ1_9SPHN</name>
<dbReference type="OrthoDB" id="9791590at2"/>
<accession>A0A6I4SXQ1</accession>
<protein>
    <submittedName>
        <fullName evidence="4">ABC transporter substrate-binding protein</fullName>
    </submittedName>
</protein>
<dbReference type="Gene3D" id="3.40.50.2300">
    <property type="match status" value="2"/>
</dbReference>
<evidence type="ECO:0000256" key="1">
    <source>
        <dbReference type="ARBA" id="ARBA00010062"/>
    </source>
</evidence>
<organism evidence="4 5">
    <name type="scientific">Croceibacterium salegens</name>
    <dbReference type="NCBI Taxonomy" id="1737568"/>
    <lineage>
        <taxon>Bacteria</taxon>
        <taxon>Pseudomonadati</taxon>
        <taxon>Pseudomonadota</taxon>
        <taxon>Alphaproteobacteria</taxon>
        <taxon>Sphingomonadales</taxon>
        <taxon>Erythrobacteraceae</taxon>
        <taxon>Croceibacterium</taxon>
    </lineage>
</organism>
<comment type="caution">
    <text evidence="4">The sequence shown here is derived from an EMBL/GenBank/DDBJ whole genome shotgun (WGS) entry which is preliminary data.</text>
</comment>
<dbReference type="AlphaFoldDB" id="A0A6I4SXQ1"/>
<gene>
    <name evidence="4" type="ORF">GRI89_13900</name>
</gene>
<keyword evidence="5" id="KW-1185">Reference proteome</keyword>
<evidence type="ECO:0000313" key="5">
    <source>
        <dbReference type="Proteomes" id="UP000433652"/>
    </source>
</evidence>
<dbReference type="PANTHER" id="PTHR47235:SF1">
    <property type="entry name" value="BLR6548 PROTEIN"/>
    <property type="match status" value="1"/>
</dbReference>
<evidence type="ECO:0000259" key="3">
    <source>
        <dbReference type="Pfam" id="PF13458"/>
    </source>
</evidence>
<sequence length="386" mass="41484">MQDCDEQEVCALVSNVEGSSIKVGIVAPFSGLPALREYGGKIHAGTAAWINAYNAQGGHQGRSIELLVEDSNYDIVVTREAIRKLDIEDGIVALLNTNGTPQLTAALPYLKARRLPLLLPFAGAREWYDPPHWGVFGVQPPFNESGFLLGQWAALEGHRKAVIFYPDYPEISVEMAEFAQRGFQSCCLPGAQAIGVGVPLGSTDGDNMADAIAAHQPDAIVVLVNWPELLATLSSLKARGMELPLYSWAANVNSQIAQAGGAMVEGMKGHAAIATTPAAELPSAREYRERLAKDFPDQTPDFLSLTAYAHAQIFTAALDSIAGEVTRENIVGAFERLGTITTNILPPVRFASDRHLGATAIQPMQLRNGSWGATGRPVELPNLDQF</sequence>
<evidence type="ECO:0000256" key="2">
    <source>
        <dbReference type="ARBA" id="ARBA00022729"/>
    </source>
</evidence>
<dbReference type="PANTHER" id="PTHR47235">
    <property type="entry name" value="BLR6548 PROTEIN"/>
    <property type="match status" value="1"/>
</dbReference>
<dbReference type="InterPro" id="IPR028082">
    <property type="entry name" value="Peripla_BP_I"/>
</dbReference>
<feature type="domain" description="Leucine-binding protein" evidence="3">
    <location>
        <begin position="20"/>
        <end position="367"/>
    </location>
</feature>
<dbReference type="InterPro" id="IPR028081">
    <property type="entry name" value="Leu-bd"/>
</dbReference>
<dbReference type="Proteomes" id="UP000433652">
    <property type="component" value="Unassembled WGS sequence"/>
</dbReference>
<comment type="similarity">
    <text evidence="1">Belongs to the leucine-binding protein family.</text>
</comment>
<evidence type="ECO:0000313" key="4">
    <source>
        <dbReference type="EMBL" id="MXO60633.1"/>
    </source>
</evidence>
<dbReference type="EMBL" id="WTYM01000054">
    <property type="protein sequence ID" value="MXO60633.1"/>
    <property type="molecule type" value="Genomic_DNA"/>
</dbReference>
<dbReference type="SUPFAM" id="SSF53822">
    <property type="entry name" value="Periplasmic binding protein-like I"/>
    <property type="match status" value="1"/>
</dbReference>
<dbReference type="Pfam" id="PF13458">
    <property type="entry name" value="Peripla_BP_6"/>
    <property type="match status" value="1"/>
</dbReference>
<proteinExistence type="inferred from homology"/>
<keyword evidence="2" id="KW-0732">Signal</keyword>
<reference evidence="4 5" key="1">
    <citation type="submission" date="2019-12" db="EMBL/GenBank/DDBJ databases">
        <title>Genomic-based taxomic classification of the family Erythrobacteraceae.</title>
        <authorList>
            <person name="Xu L."/>
        </authorList>
    </citation>
    <scope>NUCLEOTIDE SEQUENCE [LARGE SCALE GENOMIC DNA]</scope>
    <source>
        <strain evidence="4 5">MCCC 1K01500</strain>
    </source>
</reference>
<dbReference type="RefSeq" id="WP_159796865.1">
    <property type="nucleotide sequence ID" value="NZ_WTYM01000054.1"/>
</dbReference>